<dbReference type="PROSITE" id="PS51186">
    <property type="entry name" value="GNAT"/>
    <property type="match status" value="1"/>
</dbReference>
<dbReference type="InterPro" id="IPR016181">
    <property type="entry name" value="Acyl_CoA_acyltransferase"/>
</dbReference>
<evidence type="ECO:0000259" key="1">
    <source>
        <dbReference type="PROSITE" id="PS51186"/>
    </source>
</evidence>
<proteinExistence type="predicted"/>
<dbReference type="Gene3D" id="3.40.630.30">
    <property type="match status" value="1"/>
</dbReference>
<accession>A0ABZ0W404</accession>
<dbReference type="InterPro" id="IPR052523">
    <property type="entry name" value="Trichothecene_AcTrans"/>
</dbReference>
<dbReference type="InterPro" id="IPR000182">
    <property type="entry name" value="GNAT_dom"/>
</dbReference>
<dbReference type="CDD" id="cd04301">
    <property type="entry name" value="NAT_SF"/>
    <property type="match status" value="1"/>
</dbReference>
<dbReference type="PANTHER" id="PTHR42791">
    <property type="entry name" value="GNAT FAMILY ACETYLTRANSFERASE"/>
    <property type="match status" value="1"/>
</dbReference>
<dbReference type="EMBL" id="CP139960">
    <property type="protein sequence ID" value="WQD37274.1"/>
    <property type="molecule type" value="Genomic_DNA"/>
</dbReference>
<dbReference type="Pfam" id="PF13508">
    <property type="entry name" value="Acetyltransf_7"/>
    <property type="match status" value="1"/>
</dbReference>
<organism evidence="2 3">
    <name type="scientific">Niabella yanshanensis</name>
    <dbReference type="NCBI Taxonomy" id="577386"/>
    <lineage>
        <taxon>Bacteria</taxon>
        <taxon>Pseudomonadati</taxon>
        <taxon>Bacteroidota</taxon>
        <taxon>Chitinophagia</taxon>
        <taxon>Chitinophagales</taxon>
        <taxon>Chitinophagaceae</taxon>
        <taxon>Niabella</taxon>
    </lineage>
</organism>
<evidence type="ECO:0000313" key="3">
    <source>
        <dbReference type="Proteomes" id="UP001325680"/>
    </source>
</evidence>
<dbReference type="PANTHER" id="PTHR42791:SF1">
    <property type="entry name" value="N-ACETYLTRANSFERASE DOMAIN-CONTAINING PROTEIN"/>
    <property type="match status" value="1"/>
</dbReference>
<feature type="domain" description="N-acetyltransferase" evidence="1">
    <location>
        <begin position="110"/>
        <end position="189"/>
    </location>
</feature>
<reference evidence="2 3" key="1">
    <citation type="submission" date="2023-12" db="EMBL/GenBank/DDBJ databases">
        <title>Genome sequencing and assembly of bacterial species from a model synthetic community.</title>
        <authorList>
            <person name="Hogle S.L."/>
        </authorList>
    </citation>
    <scope>NUCLEOTIDE SEQUENCE [LARGE SCALE GENOMIC DNA]</scope>
    <source>
        <strain evidence="2 3">HAMBI_3031</strain>
    </source>
</reference>
<dbReference type="SUPFAM" id="SSF55729">
    <property type="entry name" value="Acyl-CoA N-acyltransferases (Nat)"/>
    <property type="match status" value="1"/>
</dbReference>
<name>A0ABZ0W404_9BACT</name>
<dbReference type="RefSeq" id="WP_114792302.1">
    <property type="nucleotide sequence ID" value="NZ_CP139960.1"/>
</dbReference>
<evidence type="ECO:0000313" key="2">
    <source>
        <dbReference type="EMBL" id="WQD37274.1"/>
    </source>
</evidence>
<keyword evidence="3" id="KW-1185">Reference proteome</keyword>
<dbReference type="Proteomes" id="UP001325680">
    <property type="component" value="Chromosome"/>
</dbReference>
<sequence length="220" mass="25684">MITAQKKDKPLVVDLLVQCFCDSKSIHYIIEKDAGGQKHLNILMSYAFDHCMNFGEIFLSEDRQACALILYPEKKILSIESLWQRLSLVVKSSGAKYFKKIAARQKVIRQIHPYDLKFHLWFMGVKPDVQRKGIGSRLLKELIAESKQQKRMFCLETPDSRHIPWLHKHGFGIYRQLDLGHLLYCLFHKDVLWKAHPFDQTWKPGHEKNDNSLKGGLRLV</sequence>
<gene>
    <name evidence="2" type="ORF">U0035_16515</name>
</gene>
<protein>
    <submittedName>
        <fullName evidence="2">GNAT family N-acetyltransferase</fullName>
    </submittedName>
</protein>